<dbReference type="EMBL" id="CH940648">
    <property type="protein sequence ID" value="KRF79150.1"/>
    <property type="molecule type" value="Genomic_DNA"/>
</dbReference>
<gene>
    <name evidence="6" type="primary">Dvir\GJ21170</name>
    <name evidence="6" type="ORF">Dvir_GJ21170</name>
</gene>
<keyword evidence="3" id="KW-0479">Metal-binding</keyword>
<evidence type="ECO:0000256" key="2">
    <source>
        <dbReference type="ARBA" id="ARBA00022490"/>
    </source>
</evidence>
<keyword evidence="3" id="KW-0440">LIM domain</keyword>
<evidence type="ECO:0000256" key="3">
    <source>
        <dbReference type="ARBA" id="ARBA00023038"/>
    </source>
</evidence>
<keyword evidence="7" id="KW-1185">Reference proteome</keyword>
<accession>A0A0Q9WDV4</accession>
<dbReference type="PANTHER" id="PTHR24214">
    <property type="entry name" value="PDZ AND LIM DOMAIN PROTEIN ZASP"/>
    <property type="match status" value="1"/>
</dbReference>
<dbReference type="FunCoup" id="A0A0Q9WDV4">
    <property type="interactions" value="8"/>
</dbReference>
<keyword evidence="2" id="KW-0963">Cytoplasm</keyword>
<dbReference type="PROSITE" id="PS50106">
    <property type="entry name" value="PDZ"/>
    <property type="match status" value="1"/>
</dbReference>
<dbReference type="SMART" id="SM00228">
    <property type="entry name" value="PDZ"/>
    <property type="match status" value="1"/>
</dbReference>
<dbReference type="GO" id="GO:0051371">
    <property type="term" value="F:muscle alpha-actinin binding"/>
    <property type="evidence" value="ECO:0007669"/>
    <property type="project" value="TreeGrafter"/>
</dbReference>
<sequence length="488" mass="54376">MPEPLGILWSTPETKKKAPIIKVSCGIGDTDGFPAFDVESDAYDSKDDEKWGFLITGGAEFHMPLTVFQVTPNGIADKSGVRLGDIILEINEEDATQLTLAQAHERINATPKKVHFLMRNMEEDDAMGMYEAGEEKSIVMRVPKPMPPPKGRVLPSSIELRLLEMQRKLSAIAEIPKILSSTLATVSQSFGSLSVEEEQQQQLSRIQRKFSYDEDALDYELLEQLASGDEDAEEEEDEEGEDEEDAEQEDDLVQVPDGEDDDELVSECVAKQLKDLTPESDYASEVNYATNEPGNDNDNDKDQVQMENDDDLAAHKTVYYMKLPAVASASSSEEEDEDEDDSDFLSTTYTWNLRNVPKLRINEGDVDAATDLTLSPKLELPENAIDTSKVRAATPTPTPTPTPTVMPTVTPTCTLEANVEATIASPTESQKLLFKLDNLERSWPWADREKIIYKQSTCHLVPRKPLGIVGQRIQLLAKQELLHKDKTQ</sequence>
<reference evidence="6 7" key="1">
    <citation type="journal article" date="2007" name="Nature">
        <title>Evolution of genes and genomes on the Drosophila phylogeny.</title>
        <authorList>
            <consortium name="Drosophila 12 Genomes Consortium"/>
            <person name="Clark A.G."/>
            <person name="Eisen M.B."/>
            <person name="Smith D.R."/>
            <person name="Bergman C.M."/>
            <person name="Oliver B."/>
            <person name="Markow T.A."/>
            <person name="Kaufman T.C."/>
            <person name="Kellis M."/>
            <person name="Gelbart W."/>
            <person name="Iyer V.N."/>
            <person name="Pollard D.A."/>
            <person name="Sackton T.B."/>
            <person name="Larracuente A.M."/>
            <person name="Singh N.D."/>
            <person name="Abad J.P."/>
            <person name="Abt D.N."/>
            <person name="Adryan B."/>
            <person name="Aguade M."/>
            <person name="Akashi H."/>
            <person name="Anderson W.W."/>
            <person name="Aquadro C.F."/>
            <person name="Ardell D.H."/>
            <person name="Arguello R."/>
            <person name="Artieri C.G."/>
            <person name="Barbash D.A."/>
            <person name="Barker D."/>
            <person name="Barsanti P."/>
            <person name="Batterham P."/>
            <person name="Batzoglou S."/>
            <person name="Begun D."/>
            <person name="Bhutkar A."/>
            <person name="Blanco E."/>
            <person name="Bosak S.A."/>
            <person name="Bradley R.K."/>
            <person name="Brand A.D."/>
            <person name="Brent M.R."/>
            <person name="Brooks A.N."/>
            <person name="Brown R.H."/>
            <person name="Butlin R.K."/>
            <person name="Caggese C."/>
            <person name="Calvi B.R."/>
            <person name="Bernardo de Carvalho A."/>
            <person name="Caspi A."/>
            <person name="Castrezana S."/>
            <person name="Celniker S.E."/>
            <person name="Chang J.L."/>
            <person name="Chapple C."/>
            <person name="Chatterji S."/>
            <person name="Chinwalla A."/>
            <person name="Civetta A."/>
            <person name="Clifton S.W."/>
            <person name="Comeron J.M."/>
            <person name="Costello J.C."/>
            <person name="Coyne J.A."/>
            <person name="Daub J."/>
            <person name="David R.G."/>
            <person name="Delcher A.L."/>
            <person name="Delehaunty K."/>
            <person name="Do C.B."/>
            <person name="Ebling H."/>
            <person name="Edwards K."/>
            <person name="Eickbush T."/>
            <person name="Evans J.D."/>
            <person name="Filipski A."/>
            <person name="Findeiss S."/>
            <person name="Freyhult E."/>
            <person name="Fulton L."/>
            <person name="Fulton R."/>
            <person name="Garcia A.C."/>
            <person name="Gardiner A."/>
            <person name="Garfield D.A."/>
            <person name="Garvin B.E."/>
            <person name="Gibson G."/>
            <person name="Gilbert D."/>
            <person name="Gnerre S."/>
            <person name="Godfrey J."/>
            <person name="Good R."/>
            <person name="Gotea V."/>
            <person name="Gravely B."/>
            <person name="Greenberg A.J."/>
            <person name="Griffiths-Jones S."/>
            <person name="Gross S."/>
            <person name="Guigo R."/>
            <person name="Gustafson E.A."/>
            <person name="Haerty W."/>
            <person name="Hahn M.W."/>
            <person name="Halligan D.L."/>
            <person name="Halpern A.L."/>
            <person name="Halter G.M."/>
            <person name="Han M.V."/>
            <person name="Heger A."/>
            <person name="Hillier L."/>
            <person name="Hinrichs A.S."/>
            <person name="Holmes I."/>
            <person name="Hoskins R.A."/>
            <person name="Hubisz M.J."/>
            <person name="Hultmark D."/>
            <person name="Huntley M.A."/>
            <person name="Jaffe D.B."/>
            <person name="Jagadeeshan S."/>
            <person name="Jeck W.R."/>
            <person name="Johnson J."/>
            <person name="Jones C.D."/>
            <person name="Jordan W.C."/>
            <person name="Karpen G.H."/>
            <person name="Kataoka E."/>
            <person name="Keightley P.D."/>
            <person name="Kheradpour P."/>
            <person name="Kirkness E.F."/>
            <person name="Koerich L.B."/>
            <person name="Kristiansen K."/>
            <person name="Kudrna D."/>
            <person name="Kulathinal R.J."/>
            <person name="Kumar S."/>
            <person name="Kwok R."/>
            <person name="Lander E."/>
            <person name="Langley C.H."/>
            <person name="Lapoint R."/>
            <person name="Lazzaro B.P."/>
            <person name="Lee S.J."/>
            <person name="Levesque L."/>
            <person name="Li R."/>
            <person name="Lin C.F."/>
            <person name="Lin M.F."/>
            <person name="Lindblad-Toh K."/>
            <person name="Llopart A."/>
            <person name="Long M."/>
            <person name="Low L."/>
            <person name="Lozovsky E."/>
            <person name="Lu J."/>
            <person name="Luo M."/>
            <person name="Machado C.A."/>
            <person name="Makalowski W."/>
            <person name="Marzo M."/>
            <person name="Matsuda M."/>
            <person name="Matzkin L."/>
            <person name="McAllister B."/>
            <person name="McBride C.S."/>
            <person name="McKernan B."/>
            <person name="McKernan K."/>
            <person name="Mendez-Lago M."/>
            <person name="Minx P."/>
            <person name="Mollenhauer M.U."/>
            <person name="Montooth K."/>
            <person name="Mount S.M."/>
            <person name="Mu X."/>
            <person name="Myers E."/>
            <person name="Negre B."/>
            <person name="Newfeld S."/>
            <person name="Nielsen R."/>
            <person name="Noor M.A."/>
            <person name="O'Grady P."/>
            <person name="Pachter L."/>
            <person name="Papaceit M."/>
            <person name="Parisi M.J."/>
            <person name="Parisi M."/>
            <person name="Parts L."/>
            <person name="Pedersen J.S."/>
            <person name="Pesole G."/>
            <person name="Phillippy A.M."/>
            <person name="Ponting C.P."/>
            <person name="Pop M."/>
            <person name="Porcelli D."/>
            <person name="Powell J.R."/>
            <person name="Prohaska S."/>
            <person name="Pruitt K."/>
            <person name="Puig M."/>
            <person name="Quesneville H."/>
            <person name="Ram K.R."/>
            <person name="Rand D."/>
            <person name="Rasmussen M.D."/>
            <person name="Reed L.K."/>
            <person name="Reenan R."/>
            <person name="Reily A."/>
            <person name="Remington K.A."/>
            <person name="Rieger T.T."/>
            <person name="Ritchie M.G."/>
            <person name="Robin C."/>
            <person name="Rogers Y.H."/>
            <person name="Rohde C."/>
            <person name="Rozas J."/>
            <person name="Rubenfield M.J."/>
            <person name="Ruiz A."/>
            <person name="Russo S."/>
            <person name="Salzberg S.L."/>
            <person name="Sanchez-Gracia A."/>
            <person name="Saranga D.J."/>
            <person name="Sato H."/>
            <person name="Schaeffer S.W."/>
            <person name="Schatz M.C."/>
            <person name="Schlenke T."/>
            <person name="Schwartz R."/>
            <person name="Segarra C."/>
            <person name="Singh R.S."/>
            <person name="Sirot L."/>
            <person name="Sirota M."/>
            <person name="Sisneros N.B."/>
            <person name="Smith C.D."/>
            <person name="Smith T.F."/>
            <person name="Spieth J."/>
            <person name="Stage D.E."/>
            <person name="Stark A."/>
            <person name="Stephan W."/>
            <person name="Strausberg R.L."/>
            <person name="Strempel S."/>
            <person name="Sturgill D."/>
            <person name="Sutton G."/>
            <person name="Sutton G.G."/>
            <person name="Tao W."/>
            <person name="Teichmann S."/>
            <person name="Tobari Y.N."/>
            <person name="Tomimura Y."/>
            <person name="Tsolas J.M."/>
            <person name="Valente V.L."/>
            <person name="Venter E."/>
            <person name="Venter J.C."/>
            <person name="Vicario S."/>
            <person name="Vieira F.G."/>
            <person name="Vilella A.J."/>
            <person name="Villasante A."/>
            <person name="Walenz B."/>
            <person name="Wang J."/>
            <person name="Wasserman M."/>
            <person name="Watts T."/>
            <person name="Wilson D."/>
            <person name="Wilson R.K."/>
            <person name="Wing R.A."/>
            <person name="Wolfner M.F."/>
            <person name="Wong A."/>
            <person name="Wong G.K."/>
            <person name="Wu C.I."/>
            <person name="Wu G."/>
            <person name="Yamamoto D."/>
            <person name="Yang H.P."/>
            <person name="Yang S.P."/>
            <person name="Yorke J.A."/>
            <person name="Yoshida K."/>
            <person name="Zdobnov E."/>
            <person name="Zhang P."/>
            <person name="Zhang Y."/>
            <person name="Zimin A.V."/>
            <person name="Baldwin J."/>
            <person name="Abdouelleil A."/>
            <person name="Abdulkadir J."/>
            <person name="Abebe A."/>
            <person name="Abera B."/>
            <person name="Abreu J."/>
            <person name="Acer S.C."/>
            <person name="Aftuck L."/>
            <person name="Alexander A."/>
            <person name="An P."/>
            <person name="Anderson E."/>
            <person name="Anderson S."/>
            <person name="Arachi H."/>
            <person name="Azer M."/>
            <person name="Bachantsang P."/>
            <person name="Barry A."/>
            <person name="Bayul T."/>
            <person name="Berlin A."/>
            <person name="Bessette D."/>
            <person name="Bloom T."/>
            <person name="Blye J."/>
            <person name="Boguslavskiy L."/>
            <person name="Bonnet C."/>
            <person name="Boukhgalter B."/>
            <person name="Bourzgui I."/>
            <person name="Brown A."/>
            <person name="Cahill P."/>
            <person name="Channer S."/>
            <person name="Cheshatsang Y."/>
            <person name="Chuda L."/>
            <person name="Citroen M."/>
            <person name="Collymore A."/>
            <person name="Cooke P."/>
            <person name="Costello M."/>
            <person name="D'Aco K."/>
            <person name="Daza R."/>
            <person name="De Haan G."/>
            <person name="DeGray S."/>
            <person name="DeMaso C."/>
            <person name="Dhargay N."/>
            <person name="Dooley K."/>
            <person name="Dooley E."/>
            <person name="Doricent M."/>
            <person name="Dorje P."/>
            <person name="Dorjee K."/>
            <person name="Dupes A."/>
            <person name="Elong R."/>
            <person name="Falk J."/>
            <person name="Farina A."/>
            <person name="Faro S."/>
            <person name="Ferguson D."/>
            <person name="Fisher S."/>
            <person name="Foley C.D."/>
            <person name="Franke A."/>
            <person name="Friedrich D."/>
            <person name="Gadbois L."/>
            <person name="Gearin G."/>
            <person name="Gearin C.R."/>
            <person name="Giannoukos G."/>
            <person name="Goode T."/>
            <person name="Graham J."/>
            <person name="Grandbois E."/>
            <person name="Grewal S."/>
            <person name="Gyaltsen K."/>
            <person name="Hafez N."/>
            <person name="Hagos B."/>
            <person name="Hall J."/>
            <person name="Henson C."/>
            <person name="Hollinger A."/>
            <person name="Honan T."/>
            <person name="Huard M.D."/>
            <person name="Hughes L."/>
            <person name="Hurhula B."/>
            <person name="Husby M.E."/>
            <person name="Kamat A."/>
            <person name="Kanga B."/>
            <person name="Kashin S."/>
            <person name="Khazanovich D."/>
            <person name="Kisner P."/>
            <person name="Lance K."/>
            <person name="Lara M."/>
            <person name="Lee W."/>
            <person name="Lennon N."/>
            <person name="Letendre F."/>
            <person name="LeVine R."/>
            <person name="Lipovsky A."/>
            <person name="Liu X."/>
            <person name="Liu J."/>
            <person name="Liu S."/>
            <person name="Lokyitsang T."/>
            <person name="Lokyitsang Y."/>
            <person name="Lubonja R."/>
            <person name="Lui A."/>
            <person name="MacDonald P."/>
            <person name="Magnisalis V."/>
            <person name="Maru K."/>
            <person name="Matthews C."/>
            <person name="McCusker W."/>
            <person name="McDonough S."/>
            <person name="Mehta T."/>
            <person name="Meldrim J."/>
            <person name="Meneus L."/>
            <person name="Mihai O."/>
            <person name="Mihalev A."/>
            <person name="Mihova T."/>
            <person name="Mittelman R."/>
            <person name="Mlenga V."/>
            <person name="Montmayeur A."/>
            <person name="Mulrain L."/>
            <person name="Navidi A."/>
            <person name="Naylor J."/>
            <person name="Negash T."/>
            <person name="Nguyen T."/>
            <person name="Nguyen N."/>
            <person name="Nicol R."/>
            <person name="Norbu C."/>
            <person name="Norbu N."/>
            <person name="Novod N."/>
            <person name="O'Neill B."/>
            <person name="Osman S."/>
            <person name="Markiewicz E."/>
            <person name="Oyono O.L."/>
            <person name="Patti C."/>
            <person name="Phunkhang P."/>
            <person name="Pierre F."/>
            <person name="Priest M."/>
            <person name="Raghuraman S."/>
            <person name="Rege F."/>
            <person name="Reyes R."/>
            <person name="Rise C."/>
            <person name="Rogov P."/>
            <person name="Ross K."/>
            <person name="Ryan E."/>
            <person name="Settipalli S."/>
            <person name="Shea T."/>
            <person name="Sherpa N."/>
            <person name="Shi L."/>
            <person name="Shih D."/>
            <person name="Sparrow T."/>
            <person name="Spaulding J."/>
            <person name="Stalker J."/>
            <person name="Stange-Thomann N."/>
            <person name="Stavropoulos S."/>
            <person name="Stone C."/>
            <person name="Strader C."/>
            <person name="Tesfaye S."/>
            <person name="Thomson T."/>
            <person name="Thoulutsang Y."/>
            <person name="Thoulutsang D."/>
            <person name="Topham K."/>
            <person name="Topping I."/>
            <person name="Tsamla T."/>
            <person name="Vassiliev H."/>
            <person name="Vo A."/>
            <person name="Wangchuk T."/>
            <person name="Wangdi T."/>
            <person name="Weiand M."/>
            <person name="Wilkinson J."/>
            <person name="Wilson A."/>
            <person name="Yadav S."/>
            <person name="Young G."/>
            <person name="Yu Q."/>
            <person name="Zembek L."/>
            <person name="Zhong D."/>
            <person name="Zimmer A."/>
            <person name="Zwirko Z."/>
            <person name="Jaffe D.B."/>
            <person name="Alvarez P."/>
            <person name="Brockman W."/>
            <person name="Butler J."/>
            <person name="Chin C."/>
            <person name="Gnerre S."/>
            <person name="Grabherr M."/>
            <person name="Kleber M."/>
            <person name="Mauceli E."/>
            <person name="MacCallum I."/>
        </authorList>
    </citation>
    <scope>NUCLEOTIDE SEQUENCE [LARGE SCALE GENOMIC DNA]</scope>
    <source>
        <strain evidence="7">Tucson 15010-1051.87</strain>
    </source>
</reference>
<evidence type="ECO:0000256" key="4">
    <source>
        <dbReference type="SAM" id="MobiDB-lite"/>
    </source>
</evidence>
<evidence type="ECO:0000313" key="6">
    <source>
        <dbReference type="EMBL" id="KRF79150.1"/>
    </source>
</evidence>
<dbReference type="PANTHER" id="PTHR24214:SF38">
    <property type="entry name" value="PDZ AND LIM DOMAIN PROTEIN ZASP-RELATED"/>
    <property type="match status" value="1"/>
</dbReference>
<dbReference type="Gene3D" id="2.30.42.10">
    <property type="match status" value="1"/>
</dbReference>
<dbReference type="InterPro" id="IPR001478">
    <property type="entry name" value="PDZ"/>
</dbReference>
<dbReference type="eggNOG" id="ENOG502RTNB">
    <property type="taxonomic scope" value="Eukaryota"/>
</dbReference>
<dbReference type="InterPro" id="IPR036034">
    <property type="entry name" value="PDZ_sf"/>
</dbReference>
<protein>
    <submittedName>
        <fullName evidence="6">Uncharacterized protein, isoform B</fullName>
    </submittedName>
</protein>
<dbReference type="STRING" id="7244.A0A0Q9WDV4"/>
<dbReference type="GO" id="GO:0030018">
    <property type="term" value="C:Z disc"/>
    <property type="evidence" value="ECO:0007669"/>
    <property type="project" value="TreeGrafter"/>
</dbReference>
<dbReference type="GO" id="GO:0061061">
    <property type="term" value="P:muscle structure development"/>
    <property type="evidence" value="ECO:0007669"/>
    <property type="project" value="TreeGrafter"/>
</dbReference>
<dbReference type="GO" id="GO:0030036">
    <property type="term" value="P:actin cytoskeleton organization"/>
    <property type="evidence" value="ECO:0007669"/>
    <property type="project" value="TreeGrafter"/>
</dbReference>
<dbReference type="GO" id="GO:0031941">
    <property type="term" value="C:filamentous actin"/>
    <property type="evidence" value="ECO:0007669"/>
    <property type="project" value="TreeGrafter"/>
</dbReference>
<dbReference type="Pfam" id="PF00595">
    <property type="entry name" value="PDZ"/>
    <property type="match status" value="1"/>
</dbReference>
<comment type="subcellular location">
    <subcellularLocation>
        <location evidence="1">Cytoplasm</location>
    </subcellularLocation>
</comment>
<dbReference type="Proteomes" id="UP000008792">
    <property type="component" value="Unassembled WGS sequence"/>
</dbReference>
<proteinExistence type="predicted"/>
<keyword evidence="3" id="KW-0862">Zinc</keyword>
<dbReference type="AlphaFoldDB" id="A0A0Q9WDV4"/>
<feature type="region of interest" description="Disordered" evidence="4">
    <location>
        <begin position="226"/>
        <end position="263"/>
    </location>
</feature>
<name>A0A0Q9WDV4_DROVI</name>
<feature type="compositionally biased region" description="Acidic residues" evidence="4">
    <location>
        <begin position="228"/>
        <end position="263"/>
    </location>
</feature>
<organism evidence="6 7">
    <name type="scientific">Drosophila virilis</name>
    <name type="common">Fruit fly</name>
    <dbReference type="NCBI Taxonomy" id="7244"/>
    <lineage>
        <taxon>Eukaryota</taxon>
        <taxon>Metazoa</taxon>
        <taxon>Ecdysozoa</taxon>
        <taxon>Arthropoda</taxon>
        <taxon>Hexapoda</taxon>
        <taxon>Insecta</taxon>
        <taxon>Pterygota</taxon>
        <taxon>Neoptera</taxon>
        <taxon>Endopterygota</taxon>
        <taxon>Diptera</taxon>
        <taxon>Brachycera</taxon>
        <taxon>Muscomorpha</taxon>
        <taxon>Ephydroidea</taxon>
        <taxon>Drosophilidae</taxon>
        <taxon>Drosophila</taxon>
    </lineage>
</organism>
<dbReference type="GO" id="GO:0003779">
    <property type="term" value="F:actin binding"/>
    <property type="evidence" value="ECO:0007669"/>
    <property type="project" value="TreeGrafter"/>
</dbReference>
<dbReference type="GO" id="GO:0005912">
    <property type="term" value="C:adherens junction"/>
    <property type="evidence" value="ECO:0007669"/>
    <property type="project" value="TreeGrafter"/>
</dbReference>
<dbReference type="GO" id="GO:0001725">
    <property type="term" value="C:stress fiber"/>
    <property type="evidence" value="ECO:0007669"/>
    <property type="project" value="TreeGrafter"/>
</dbReference>
<dbReference type="InParanoid" id="A0A0Q9WDV4"/>
<feature type="domain" description="PDZ" evidence="5">
    <location>
        <begin position="35"/>
        <end position="122"/>
    </location>
</feature>
<dbReference type="InterPro" id="IPR050604">
    <property type="entry name" value="PDZ-LIM_domain"/>
</dbReference>
<evidence type="ECO:0000256" key="1">
    <source>
        <dbReference type="ARBA" id="ARBA00004496"/>
    </source>
</evidence>
<evidence type="ECO:0000259" key="5">
    <source>
        <dbReference type="PROSITE" id="PS50106"/>
    </source>
</evidence>
<evidence type="ECO:0000313" key="7">
    <source>
        <dbReference type="Proteomes" id="UP000008792"/>
    </source>
</evidence>
<dbReference type="SUPFAM" id="SSF50156">
    <property type="entry name" value="PDZ domain-like"/>
    <property type="match status" value="1"/>
</dbReference>
<dbReference type="OrthoDB" id="44841at2759"/>